<accession>A0A7S2WFM3</accession>
<keyword evidence="5" id="KW-0819">tRNA processing</keyword>
<protein>
    <recommendedName>
        <fullName evidence="6">tRNA/rRNA methyltransferase SpoU type domain-containing protein</fullName>
    </recommendedName>
</protein>
<evidence type="ECO:0000256" key="1">
    <source>
        <dbReference type="ARBA" id="ARBA00022490"/>
    </source>
</evidence>
<dbReference type="InterPro" id="IPR001537">
    <property type="entry name" value="SpoU_MeTrfase"/>
</dbReference>
<name>A0A7S2WFM3_9STRA</name>
<evidence type="ECO:0000256" key="2">
    <source>
        <dbReference type="ARBA" id="ARBA00022603"/>
    </source>
</evidence>
<evidence type="ECO:0000256" key="3">
    <source>
        <dbReference type="ARBA" id="ARBA00022679"/>
    </source>
</evidence>
<evidence type="ECO:0000259" key="6">
    <source>
        <dbReference type="Pfam" id="PF00588"/>
    </source>
</evidence>
<dbReference type="Gene3D" id="3.40.1280.10">
    <property type="match status" value="1"/>
</dbReference>
<proteinExistence type="inferred from homology"/>
<dbReference type="PANTHER" id="PTHR42971:SF1">
    <property type="entry name" value="TRNA (CYTIDINE(34)-2'-O)-METHYLTRANSFERASE"/>
    <property type="match status" value="1"/>
</dbReference>
<dbReference type="Pfam" id="PF00588">
    <property type="entry name" value="SpoU_methylase"/>
    <property type="match status" value="1"/>
</dbReference>
<keyword evidence="3" id="KW-0808">Transferase</keyword>
<dbReference type="InterPro" id="IPR029028">
    <property type="entry name" value="Alpha/beta_knot_MTases"/>
</dbReference>
<dbReference type="InterPro" id="IPR029026">
    <property type="entry name" value="tRNA_m1G_MTases_N"/>
</dbReference>
<keyword evidence="1" id="KW-0963">Cytoplasm</keyword>
<dbReference type="EMBL" id="HBHJ01014577">
    <property type="protein sequence ID" value="CAD9685120.1"/>
    <property type="molecule type" value="Transcribed_RNA"/>
</dbReference>
<dbReference type="AlphaFoldDB" id="A0A7S2WFM3"/>
<sequence>MRRAHVALVSPLIPQNVGHIGRTCAGLGATLHLIHPFSFSVDDASVRRAGLDYWPSIDVRVHESWCGFEQDHLADSPQCFIFSTRLRYGSVSLFDFAFPTQGDDVTLIFGSEHAGVRDLPSEFLDKTPKLFLPMSENIRSFNLSNTAAVGLFELHRQWHSTLPPGEGHSDHRRR</sequence>
<dbReference type="HAMAP" id="MF_01885">
    <property type="entry name" value="tRNA_methyltr_TrmL"/>
    <property type="match status" value="1"/>
</dbReference>
<evidence type="ECO:0000313" key="7">
    <source>
        <dbReference type="EMBL" id="CAD9685120.1"/>
    </source>
</evidence>
<dbReference type="PIRSF" id="PIRSF029256">
    <property type="entry name" value="SpoU_TrmH_prd"/>
    <property type="match status" value="1"/>
</dbReference>
<reference evidence="7" key="1">
    <citation type="submission" date="2021-01" db="EMBL/GenBank/DDBJ databases">
        <authorList>
            <person name="Corre E."/>
            <person name="Pelletier E."/>
            <person name="Niang G."/>
            <person name="Scheremetjew M."/>
            <person name="Finn R."/>
            <person name="Kale V."/>
            <person name="Holt S."/>
            <person name="Cochrane G."/>
            <person name="Meng A."/>
            <person name="Brown T."/>
            <person name="Cohen L."/>
        </authorList>
    </citation>
    <scope>NUCLEOTIDE SEQUENCE</scope>
    <source>
        <strain evidence="7">CCMP1243</strain>
    </source>
</reference>
<dbReference type="InterPro" id="IPR016914">
    <property type="entry name" value="TrmL"/>
</dbReference>
<dbReference type="GO" id="GO:0003723">
    <property type="term" value="F:RNA binding"/>
    <property type="evidence" value="ECO:0007669"/>
    <property type="project" value="InterPro"/>
</dbReference>
<dbReference type="PANTHER" id="PTHR42971">
    <property type="entry name" value="TRNA (CYTIDINE(34)-2'-O)-METHYLTRANSFERASE"/>
    <property type="match status" value="1"/>
</dbReference>
<organism evidence="7">
    <name type="scientific">Rhizochromulina marina</name>
    <dbReference type="NCBI Taxonomy" id="1034831"/>
    <lineage>
        <taxon>Eukaryota</taxon>
        <taxon>Sar</taxon>
        <taxon>Stramenopiles</taxon>
        <taxon>Ochrophyta</taxon>
        <taxon>Dictyochophyceae</taxon>
        <taxon>Rhizochromulinales</taxon>
        <taxon>Rhizochromulina</taxon>
    </lineage>
</organism>
<dbReference type="GO" id="GO:0008173">
    <property type="term" value="F:RNA methyltransferase activity"/>
    <property type="evidence" value="ECO:0007669"/>
    <property type="project" value="InterPro"/>
</dbReference>
<dbReference type="CDD" id="cd18094">
    <property type="entry name" value="SpoU-like_TrmL"/>
    <property type="match status" value="1"/>
</dbReference>
<gene>
    <name evidence="7" type="ORF">RMAR1173_LOCUS9570</name>
</gene>
<evidence type="ECO:0000256" key="5">
    <source>
        <dbReference type="ARBA" id="ARBA00022694"/>
    </source>
</evidence>
<dbReference type="GO" id="GO:0002130">
    <property type="term" value="P:wobble position ribose methylation"/>
    <property type="evidence" value="ECO:0007669"/>
    <property type="project" value="TreeGrafter"/>
</dbReference>
<dbReference type="SUPFAM" id="SSF75217">
    <property type="entry name" value="alpha/beta knot"/>
    <property type="match status" value="1"/>
</dbReference>
<feature type="domain" description="tRNA/rRNA methyltransferase SpoU type" evidence="6">
    <location>
        <begin position="5"/>
        <end position="151"/>
    </location>
</feature>
<keyword evidence="2" id="KW-0489">Methyltransferase</keyword>
<evidence type="ECO:0000256" key="4">
    <source>
        <dbReference type="ARBA" id="ARBA00022691"/>
    </source>
</evidence>
<keyword evidence="4" id="KW-0949">S-adenosyl-L-methionine</keyword>